<evidence type="ECO:0000313" key="2">
    <source>
        <dbReference type="Proteomes" id="UP001497744"/>
    </source>
</evidence>
<comment type="caution">
    <text evidence="1">The sequence shown here is derived from an EMBL/GenBank/DDBJ whole genome shotgun (WGS) entry which is preliminary data.</text>
</comment>
<dbReference type="AlphaFoldDB" id="A0AAV4LX98"/>
<dbReference type="EMBL" id="BPLF01000003">
    <property type="protein sequence ID" value="GIX64525.1"/>
    <property type="molecule type" value="Genomic_DNA"/>
</dbReference>
<organism evidence="1 2">
    <name type="scientific">Babesia caballi</name>
    <dbReference type="NCBI Taxonomy" id="5871"/>
    <lineage>
        <taxon>Eukaryota</taxon>
        <taxon>Sar</taxon>
        <taxon>Alveolata</taxon>
        <taxon>Apicomplexa</taxon>
        <taxon>Aconoidasida</taxon>
        <taxon>Piroplasmida</taxon>
        <taxon>Babesiidae</taxon>
        <taxon>Babesia</taxon>
    </lineage>
</organism>
<name>A0AAV4LX98_BABCB</name>
<dbReference type="Proteomes" id="UP001497744">
    <property type="component" value="Unassembled WGS sequence"/>
</dbReference>
<dbReference type="GeneID" id="94196006"/>
<sequence length="183" mass="19247">MVLGQGVTSGRCDGDAGVGNGKATARDDIIDLFLDIRVMRRELQARDPIEHLTNGSTKIEECGEGVAIEGGKTGRTGSTNDSLKAFVKFIEKIGVSQPVVIEREAAEESFGHFVSAGIAVPIVGEGLLEEAFSAVVHGGGEDFGNVRAAVSMKTFIMSFNRLNLGADILPFPIRVDKGGEAGL</sequence>
<dbReference type="RefSeq" id="XP_067716594.1">
    <property type="nucleotide sequence ID" value="XM_067860493.1"/>
</dbReference>
<protein>
    <submittedName>
        <fullName evidence="1">Uncharacterized protein</fullName>
    </submittedName>
</protein>
<gene>
    <name evidence="1" type="ORF">BcabD6B2_39600</name>
</gene>
<accession>A0AAV4LX98</accession>
<reference evidence="1 2" key="1">
    <citation type="submission" date="2021-06" db="EMBL/GenBank/DDBJ databases">
        <title>Genome sequence of Babesia caballi.</title>
        <authorList>
            <person name="Yamagishi J."/>
            <person name="Kidaka T."/>
            <person name="Ochi A."/>
        </authorList>
    </citation>
    <scope>NUCLEOTIDE SEQUENCE [LARGE SCALE GENOMIC DNA]</scope>
    <source>
        <strain evidence="1">USDA-D6B2</strain>
    </source>
</reference>
<proteinExistence type="predicted"/>
<evidence type="ECO:0000313" key="1">
    <source>
        <dbReference type="EMBL" id="GIX64525.1"/>
    </source>
</evidence>
<keyword evidence="2" id="KW-1185">Reference proteome</keyword>